<feature type="domain" description="SET" evidence="1">
    <location>
        <begin position="16"/>
        <end position="230"/>
    </location>
</feature>
<dbReference type="InterPro" id="IPR001214">
    <property type="entry name" value="SET_dom"/>
</dbReference>
<sequence>MRILNSIKAQEGFVSEKIEIREGPYGSSIFTTQKIHKDDTILEIKTSSIISVNSILDSDVLRKFMASLKISLTPYDLLAIYLTLSRLTGENAAYMSSLQKTFDSPLTWPASDVLELPLDIKFFVMSTLSHMKKVFSAINEKLPEINNFKFFKWCYLNVITRNFNGGVLAIKAPTWLEINSRNQNASLIPGLDVCNHWNSPNCRYSLKDDRFFLTAKDTIDSNKEIFISYGYSKGDHELLSTYGFVLPPGVNLSTKVQKRLKHTRTRLNN</sequence>
<dbReference type="Proteomes" id="UP000011014">
    <property type="component" value="Unassembled WGS sequence"/>
</dbReference>
<name>E4Z3S7_OIKDI</name>
<dbReference type="PANTHER" id="PTHR13271">
    <property type="entry name" value="UNCHARACTERIZED PUTATIVE METHYLTRANSFERASE"/>
    <property type="match status" value="1"/>
</dbReference>
<dbReference type="PROSITE" id="PS50280">
    <property type="entry name" value="SET"/>
    <property type="match status" value="1"/>
</dbReference>
<dbReference type="CDD" id="cd10527">
    <property type="entry name" value="SET_LSMT"/>
    <property type="match status" value="1"/>
</dbReference>
<accession>E4Z3S7</accession>
<dbReference type="SUPFAM" id="SSF82199">
    <property type="entry name" value="SET domain"/>
    <property type="match status" value="1"/>
</dbReference>
<reference evidence="2" key="1">
    <citation type="journal article" date="2010" name="Science">
        <title>Plasticity of animal genome architecture unmasked by rapid evolution of a pelagic tunicate.</title>
        <authorList>
            <person name="Denoeud F."/>
            <person name="Henriet S."/>
            <person name="Mungpakdee S."/>
            <person name="Aury J.M."/>
            <person name="Da Silva C."/>
            <person name="Brinkmann H."/>
            <person name="Mikhaleva J."/>
            <person name="Olsen L.C."/>
            <person name="Jubin C."/>
            <person name="Canestro C."/>
            <person name="Bouquet J.M."/>
            <person name="Danks G."/>
            <person name="Poulain J."/>
            <person name="Campsteijn C."/>
            <person name="Adamski M."/>
            <person name="Cross I."/>
            <person name="Yadetie F."/>
            <person name="Muffato M."/>
            <person name="Louis A."/>
            <person name="Butcher S."/>
            <person name="Tsagkogeorga G."/>
            <person name="Konrad A."/>
            <person name="Singh S."/>
            <person name="Jensen M.F."/>
            <person name="Cong E.H."/>
            <person name="Eikeseth-Otteraa H."/>
            <person name="Noel B."/>
            <person name="Anthouard V."/>
            <person name="Porcel B.M."/>
            <person name="Kachouri-Lafond R."/>
            <person name="Nishino A."/>
            <person name="Ugolini M."/>
            <person name="Chourrout P."/>
            <person name="Nishida H."/>
            <person name="Aasland R."/>
            <person name="Huzurbazar S."/>
            <person name="Westhof E."/>
            <person name="Delsuc F."/>
            <person name="Lehrach H."/>
            <person name="Reinhardt R."/>
            <person name="Weissenbach J."/>
            <person name="Roy S.W."/>
            <person name="Artiguenave F."/>
            <person name="Postlethwait J.H."/>
            <person name="Manak J.R."/>
            <person name="Thompson E.M."/>
            <person name="Jaillon O."/>
            <person name="Du Pasquier L."/>
            <person name="Boudinot P."/>
            <person name="Liberles D.A."/>
            <person name="Volff J.N."/>
            <person name="Philippe H."/>
            <person name="Lenhard B."/>
            <person name="Roest Crollius H."/>
            <person name="Wincker P."/>
            <person name="Chourrout D."/>
        </authorList>
    </citation>
    <scope>NUCLEOTIDE SEQUENCE [LARGE SCALE GENOMIC DNA]</scope>
</reference>
<dbReference type="Pfam" id="PF00856">
    <property type="entry name" value="SET"/>
    <property type="match status" value="1"/>
</dbReference>
<dbReference type="GO" id="GO:0016279">
    <property type="term" value="F:protein-lysine N-methyltransferase activity"/>
    <property type="evidence" value="ECO:0007669"/>
    <property type="project" value="TreeGrafter"/>
</dbReference>
<dbReference type="AlphaFoldDB" id="E4Z3S7"/>
<evidence type="ECO:0000313" key="2">
    <source>
        <dbReference type="EMBL" id="CBY42355.1"/>
    </source>
</evidence>
<dbReference type="Gene3D" id="3.90.1410.10">
    <property type="entry name" value="set domain protein methyltransferase, domain 1"/>
    <property type="match status" value="1"/>
</dbReference>
<dbReference type="InterPro" id="IPR046341">
    <property type="entry name" value="SET_dom_sf"/>
</dbReference>
<organism evidence="2">
    <name type="scientific">Oikopleura dioica</name>
    <name type="common">Tunicate</name>
    <dbReference type="NCBI Taxonomy" id="34765"/>
    <lineage>
        <taxon>Eukaryota</taxon>
        <taxon>Metazoa</taxon>
        <taxon>Chordata</taxon>
        <taxon>Tunicata</taxon>
        <taxon>Appendicularia</taxon>
        <taxon>Copelata</taxon>
        <taxon>Oikopleuridae</taxon>
        <taxon>Oikopleura</taxon>
    </lineage>
</organism>
<dbReference type="InterPro" id="IPR050600">
    <property type="entry name" value="SETD3_SETD6_MTase"/>
</dbReference>
<gene>
    <name evidence="2" type="ORF">GSOID_T00026037001</name>
</gene>
<evidence type="ECO:0000259" key="1">
    <source>
        <dbReference type="PROSITE" id="PS50280"/>
    </source>
</evidence>
<protein>
    <recommendedName>
        <fullName evidence="1">SET domain-containing protein</fullName>
    </recommendedName>
</protein>
<dbReference type="EMBL" id="FN657073">
    <property type="protein sequence ID" value="CBY42355.1"/>
    <property type="molecule type" value="Genomic_DNA"/>
</dbReference>
<proteinExistence type="predicted"/>